<comment type="catalytic activity">
    <reaction evidence="11">
        <text>an alpha-D-Man-(1-&gt;2)-alpha-D-Man-(1-&gt;2)-alpha-D-Man-(1-&gt;3)-[alpha-D-Man-(1-&gt;2)-alpha-D-Man-(1-&gt;3)-alpha-D-Man-(1-&gt;6)]-beta-D-Man-(1-&gt;4)-beta-D-GlcNAc-(1-&gt;4)-alpha-D-GlcNAc-diphospho-di-trans,poly-cis-dolichol + a di-trans,poly-cis-dolichyl beta-D-mannosyl phosphate = an alpha-D-Man-(1-&gt;2)-alpha-D-Man-(1-&gt;2)-alpha-D-Man-(1-&gt;3)-[alpha-D-Man-(1-&gt;2)-alpha-D-Man-(1-&gt;3)-[alpha-D-Man-(1-&gt;6)]-alpha-D-Man-(1-&gt;6)]-beta-D-Man-(1-&gt;4)-beta-D-GlcNAc-(1-&gt;4)-alpha-D-GlcNAc-diphospho-di-trans,poly-cis-dolichol + a di-trans,poly-cis-dolichyl phosphate + H(+)</text>
        <dbReference type="Rhea" id="RHEA:29535"/>
        <dbReference type="Rhea" id="RHEA-COMP:19498"/>
        <dbReference type="Rhea" id="RHEA-COMP:19501"/>
        <dbReference type="Rhea" id="RHEA-COMP:19518"/>
        <dbReference type="Rhea" id="RHEA-COMP:19519"/>
        <dbReference type="ChEBI" id="CHEBI:15378"/>
        <dbReference type="ChEBI" id="CHEBI:57683"/>
        <dbReference type="ChEBI" id="CHEBI:58211"/>
        <dbReference type="ChEBI" id="CHEBI:132517"/>
        <dbReference type="ChEBI" id="CHEBI:132519"/>
        <dbReference type="EC" id="2.4.1.260"/>
    </reaction>
    <physiologicalReaction direction="left-to-right" evidence="11">
        <dbReference type="Rhea" id="RHEA:29536"/>
    </physiologicalReaction>
</comment>
<protein>
    <recommendedName>
        <fullName evidence="12">Mannosyltransferase</fullName>
        <ecNumber evidence="12">2.4.1.-</ecNumber>
    </recommendedName>
</protein>
<keyword evidence="9 12" id="KW-0472">Membrane</keyword>
<evidence type="ECO:0000256" key="9">
    <source>
        <dbReference type="ARBA" id="ARBA00023136"/>
    </source>
</evidence>
<feature type="transmembrane region" description="Helical" evidence="12">
    <location>
        <begin position="12"/>
        <end position="31"/>
    </location>
</feature>
<dbReference type="PANTHER" id="PTHR22760:SF1">
    <property type="entry name" value="DOL-P-MAN:MAN(7)GLCNAC(2)-PP-DOL ALPHA-1,6-MANNOSYLTRANSFERASE"/>
    <property type="match status" value="1"/>
</dbReference>
<comment type="function">
    <text evidence="10">Mannosyltransferase that operates in the biosynthetic pathway of dolichol-linked oligosaccharides, the glycan precursors employed in protein asparagine (N)-glycosylation. The assembly of dolichol-linked oligosaccharides begins on the cytosolic side of the endoplasmic reticulum membrane and finishes in its lumen. The sequential addition of sugars to dolichol pyrophosphate produces dolichol-linked oligosaccharides containing fourteen sugars, including two GlcNAcs, nine mannoses and three glucoses. Once assembled, the oligosaccharide is transferred from the lipid to nascent proteins by oligosaccharyltransferases. In the lumen of the endoplasmic reticulum, adds the eighth mannose residue in an alpha-1,6 linkage onto Man(7)GlcNAc(2)-PP-dolichol to produce Man(8)GlcNAc(2)-PP-dolichol.</text>
</comment>
<dbReference type="GO" id="GO:0006487">
    <property type="term" value="P:protein N-linked glycosylation"/>
    <property type="evidence" value="ECO:0007669"/>
    <property type="project" value="TreeGrafter"/>
</dbReference>
<evidence type="ECO:0000313" key="13">
    <source>
        <dbReference type="EMBL" id="KAF0029592.1"/>
    </source>
</evidence>
<reference evidence="13 14" key="1">
    <citation type="submission" date="2019-06" db="EMBL/GenBank/DDBJ databases">
        <title>Draft genomes of female and male turbot (Scophthalmus maximus).</title>
        <authorList>
            <person name="Xu H."/>
            <person name="Xu X.-W."/>
            <person name="Shao C."/>
            <person name="Chen S."/>
        </authorList>
    </citation>
    <scope>NUCLEOTIDE SEQUENCE [LARGE SCALE GENOMIC DNA]</scope>
    <source>
        <strain evidence="13">Ysfricsl-2016a</strain>
        <tissue evidence="13">Blood</tissue>
    </source>
</reference>
<keyword evidence="8 12" id="KW-1133">Transmembrane helix</keyword>
<proteinExistence type="inferred from homology"/>
<dbReference type="EMBL" id="VEVO01000016">
    <property type="protein sequence ID" value="KAF0029592.1"/>
    <property type="molecule type" value="Genomic_DNA"/>
</dbReference>
<dbReference type="PANTHER" id="PTHR22760">
    <property type="entry name" value="GLYCOSYLTRANSFERASE"/>
    <property type="match status" value="1"/>
</dbReference>
<evidence type="ECO:0000256" key="5">
    <source>
        <dbReference type="ARBA" id="ARBA00022679"/>
    </source>
</evidence>
<comment type="subcellular location">
    <subcellularLocation>
        <location evidence="1 12">Endoplasmic reticulum membrane</location>
        <topology evidence="1 12">Multi-pass membrane protein</topology>
    </subcellularLocation>
</comment>
<evidence type="ECO:0000313" key="14">
    <source>
        <dbReference type="Proteomes" id="UP000438429"/>
    </source>
</evidence>
<name>A0A6A4SGT6_SCOMX</name>
<feature type="transmembrane region" description="Helical" evidence="12">
    <location>
        <begin position="146"/>
        <end position="165"/>
    </location>
</feature>
<dbReference type="GO" id="GO:0052917">
    <property type="term" value="F:dol-P-Man:Man(7)GlcNAc(2)-PP-Dol alpha-1,6-mannosyltransferase activity"/>
    <property type="evidence" value="ECO:0007669"/>
    <property type="project" value="UniProtKB-EC"/>
</dbReference>
<feature type="transmembrane region" description="Helical" evidence="12">
    <location>
        <begin position="208"/>
        <end position="226"/>
    </location>
</feature>
<evidence type="ECO:0000256" key="8">
    <source>
        <dbReference type="ARBA" id="ARBA00022989"/>
    </source>
</evidence>
<dbReference type="UniPathway" id="UPA00378"/>
<dbReference type="AlphaFoldDB" id="A0A6A4SGT6"/>
<evidence type="ECO:0000256" key="3">
    <source>
        <dbReference type="ARBA" id="ARBA00007063"/>
    </source>
</evidence>
<comment type="similarity">
    <text evidence="3 12">Belongs to the glycosyltransferase 22 family.</text>
</comment>
<evidence type="ECO:0000256" key="7">
    <source>
        <dbReference type="ARBA" id="ARBA00022824"/>
    </source>
</evidence>
<evidence type="ECO:0000256" key="10">
    <source>
        <dbReference type="ARBA" id="ARBA00044721"/>
    </source>
</evidence>
<evidence type="ECO:0000256" key="4">
    <source>
        <dbReference type="ARBA" id="ARBA00022676"/>
    </source>
</evidence>
<evidence type="ECO:0000256" key="2">
    <source>
        <dbReference type="ARBA" id="ARBA00004922"/>
    </source>
</evidence>
<keyword evidence="5" id="KW-0808">Transferase</keyword>
<accession>A0A6A4SGT6</accession>
<evidence type="ECO:0000256" key="6">
    <source>
        <dbReference type="ARBA" id="ARBA00022692"/>
    </source>
</evidence>
<gene>
    <name evidence="13" type="ORF">F2P81_018697</name>
</gene>
<sequence>MAEKRSASGLPLLFLLISVALLHLFICPFAKVEESFNLQAAHDILYHRLDFDKYDHHEFPGVVPRTFLGPLFLSALSSPVVFLSSLLDAPKFYTQLIVRASLGVCVIGALWHMQREVRRQFGSTVATLFCLTCASQFHLMFYSTRTLPNVFALPIVLVAFTSWMAQKHVRFVGLSALVIIAFRSELCIFMGLMLLTSLLSRKLGLLRLLYYAVPAGILSVDVFVHIDTYAAETGVSRFLEQNRNWMYDKREDMDPTNPGIRMYSHLLMEADVTKIQLLQDTHRPLAFIDGYSNTALSMFQFPPVSVRLERRTVLMERKTERF</sequence>
<dbReference type="GO" id="GO:0005789">
    <property type="term" value="C:endoplasmic reticulum membrane"/>
    <property type="evidence" value="ECO:0007669"/>
    <property type="project" value="UniProtKB-SubCell"/>
</dbReference>
<dbReference type="InterPro" id="IPR005599">
    <property type="entry name" value="GPI_mannosylTrfase"/>
</dbReference>
<organism evidence="13 14">
    <name type="scientific">Scophthalmus maximus</name>
    <name type="common">Turbot</name>
    <name type="synonym">Psetta maxima</name>
    <dbReference type="NCBI Taxonomy" id="52904"/>
    <lineage>
        <taxon>Eukaryota</taxon>
        <taxon>Metazoa</taxon>
        <taxon>Chordata</taxon>
        <taxon>Craniata</taxon>
        <taxon>Vertebrata</taxon>
        <taxon>Euteleostomi</taxon>
        <taxon>Actinopterygii</taxon>
        <taxon>Neopterygii</taxon>
        <taxon>Teleostei</taxon>
        <taxon>Neoteleostei</taxon>
        <taxon>Acanthomorphata</taxon>
        <taxon>Carangaria</taxon>
        <taxon>Pleuronectiformes</taxon>
        <taxon>Pleuronectoidei</taxon>
        <taxon>Scophthalmidae</taxon>
        <taxon>Scophthalmus</taxon>
    </lineage>
</organism>
<dbReference type="Proteomes" id="UP000438429">
    <property type="component" value="Unassembled WGS sequence"/>
</dbReference>
<keyword evidence="7 12" id="KW-0256">Endoplasmic reticulum</keyword>
<comment type="caution">
    <text evidence="13">The sequence shown here is derived from an EMBL/GenBank/DDBJ whole genome shotgun (WGS) entry which is preliminary data.</text>
</comment>
<feature type="transmembrane region" description="Helical" evidence="12">
    <location>
        <begin position="67"/>
        <end position="89"/>
    </location>
</feature>
<dbReference type="Pfam" id="PF03901">
    <property type="entry name" value="Glyco_transf_22"/>
    <property type="match status" value="1"/>
</dbReference>
<comment type="pathway">
    <text evidence="2">Protein modification; protein glycosylation.</text>
</comment>
<dbReference type="EC" id="2.4.1.-" evidence="12"/>
<keyword evidence="6 12" id="KW-0812">Transmembrane</keyword>
<feature type="transmembrane region" description="Helical" evidence="12">
    <location>
        <begin position="96"/>
        <end position="114"/>
    </location>
</feature>
<evidence type="ECO:0000256" key="1">
    <source>
        <dbReference type="ARBA" id="ARBA00004477"/>
    </source>
</evidence>
<evidence type="ECO:0000256" key="12">
    <source>
        <dbReference type="RuleBase" id="RU363075"/>
    </source>
</evidence>
<evidence type="ECO:0000256" key="11">
    <source>
        <dbReference type="ARBA" id="ARBA00048899"/>
    </source>
</evidence>
<feature type="transmembrane region" description="Helical" evidence="12">
    <location>
        <begin position="171"/>
        <end position="196"/>
    </location>
</feature>
<keyword evidence="4 12" id="KW-0328">Glycosyltransferase</keyword>